<evidence type="ECO:0000259" key="3">
    <source>
        <dbReference type="Pfam" id="PF25547"/>
    </source>
</evidence>
<feature type="compositionally biased region" description="Basic and acidic residues" evidence="1">
    <location>
        <begin position="927"/>
        <end position="937"/>
    </location>
</feature>
<feature type="compositionally biased region" description="Low complexity" evidence="1">
    <location>
        <begin position="891"/>
        <end position="903"/>
    </location>
</feature>
<feature type="region of interest" description="Disordered" evidence="1">
    <location>
        <begin position="2544"/>
        <end position="2590"/>
    </location>
</feature>
<feature type="region of interest" description="Disordered" evidence="1">
    <location>
        <begin position="1689"/>
        <end position="1749"/>
    </location>
</feature>
<feature type="region of interest" description="Disordered" evidence="1">
    <location>
        <begin position="2051"/>
        <end position="2084"/>
    </location>
</feature>
<evidence type="ECO:0000256" key="2">
    <source>
        <dbReference type="SAM" id="Phobius"/>
    </source>
</evidence>
<feature type="compositionally biased region" description="Gly residues" evidence="1">
    <location>
        <begin position="1074"/>
        <end position="1083"/>
    </location>
</feature>
<feature type="compositionally biased region" description="Basic and acidic residues" evidence="1">
    <location>
        <begin position="1799"/>
        <end position="1824"/>
    </location>
</feature>
<feature type="region of interest" description="Disordered" evidence="1">
    <location>
        <begin position="3001"/>
        <end position="3039"/>
    </location>
</feature>
<feature type="region of interest" description="Disordered" evidence="1">
    <location>
        <begin position="1513"/>
        <end position="1551"/>
    </location>
</feature>
<keyword evidence="5" id="KW-1185">Reference proteome</keyword>
<feature type="compositionally biased region" description="Basic and acidic residues" evidence="1">
    <location>
        <begin position="2619"/>
        <end position="2633"/>
    </location>
</feature>
<feature type="region of interest" description="Disordered" evidence="1">
    <location>
        <begin position="448"/>
        <end position="491"/>
    </location>
</feature>
<feature type="transmembrane region" description="Helical" evidence="2">
    <location>
        <begin position="103"/>
        <end position="124"/>
    </location>
</feature>
<feature type="region of interest" description="Disordered" evidence="1">
    <location>
        <begin position="1913"/>
        <end position="1941"/>
    </location>
</feature>
<feature type="compositionally biased region" description="Low complexity" evidence="1">
    <location>
        <begin position="2362"/>
        <end position="2374"/>
    </location>
</feature>
<keyword evidence="2" id="KW-0472">Membrane</keyword>
<gene>
    <name evidence="4" type="ORF">BJ970_004633</name>
</gene>
<feature type="region of interest" description="Disordered" evidence="1">
    <location>
        <begin position="857"/>
        <end position="937"/>
    </location>
</feature>
<proteinExistence type="predicted"/>
<keyword evidence="2" id="KW-0812">Transmembrane</keyword>
<protein>
    <recommendedName>
        <fullName evidence="3">Outer membrane channel protein CpnT-like N-terminal domain-containing protein</fullName>
    </recommendedName>
</protein>
<feature type="region of interest" description="Disordered" evidence="1">
    <location>
        <begin position="1451"/>
        <end position="1474"/>
    </location>
</feature>
<comment type="caution">
    <text evidence="4">The sequence shown here is derived from an EMBL/GenBank/DDBJ whole genome shotgun (WGS) entry which is preliminary data.</text>
</comment>
<evidence type="ECO:0000313" key="4">
    <source>
        <dbReference type="EMBL" id="MBB5157099.1"/>
    </source>
</evidence>
<evidence type="ECO:0000313" key="5">
    <source>
        <dbReference type="Proteomes" id="UP000584374"/>
    </source>
</evidence>
<feature type="compositionally biased region" description="Low complexity" evidence="1">
    <location>
        <begin position="394"/>
        <end position="404"/>
    </location>
</feature>
<feature type="region of interest" description="Disordered" evidence="1">
    <location>
        <begin position="352"/>
        <end position="404"/>
    </location>
</feature>
<feature type="compositionally biased region" description="Basic and acidic residues" evidence="1">
    <location>
        <begin position="904"/>
        <end position="914"/>
    </location>
</feature>
<name>A0A840QET2_9PSEU</name>
<feature type="region of interest" description="Disordered" evidence="1">
    <location>
        <begin position="513"/>
        <end position="633"/>
    </location>
</feature>
<sequence>MSVLVPEEVRRLFQVLTGEDMTDADEDALFAVAAALESGAAMVEVLGPEVGDVVGRVRGGFSGKAADRFAQRLGAFGPVLEAGGVGLRELAGFVRNLAVQVQYLKFVTVGGLLLLVAEVAWAVAMAGPTGGASMAWLAARFAVMRLLLTRWWGQLFIRLAMAQVVGIGLQVVMDAGAQGLQFALGTREKWDAAMSKMAVGVGSFSGLLAVPLSALGNVVGNAITKVLVRGLGDKIDAEVLAAAARQVAEEHAEQYPVALMARFADVVSKNLEDYTGMSVRAMWVARFGHGLGESLEEGLTEMLGEAGYGAISGQGAQWNPFSFTAGVSEAIGSGIGNLIGLALRGQLIPADGARDTTGGEKNSTNTDTAQELGADSGSQTSEKPGFAETFTEKPGSPSSVTSSGVARAADIDAVVGQDAKAGAREARQDNAPLSWHEGDVIAQAALRDQDRPGTPPPPYSSPQADGPVRVGSQGSDGAAREGDSLAGMPPAYSAVTGDVRADVASSRVESIGEYRGGSLGSDNGATVGDSHAGSPRRDGNARPDTPGMESPEEHRDGSSMSDGALAAARTRAGTPSAYPVAGDNQTASNPDADLSNVDAMVRPDGKDRVRESRFDSPRRDYYRAAGNSPMDSQKAVGDVRAVAPQFQVGDSSTESPLTRTTDVSDPLSEVVALGHTPVAGVVADTGGEAIVPGYGRVWDGSAVPEVSAGADSVAGHADAGRLGDGASQSAVPPDSSGAVASGGPLGAGLVGLPADAVRVSVPAEVVSNGGVVGFVRGRVGDVGGPVVLVSGEDSGAPVVSSAQASRVAREVGRDVVALMPGSGWRGQRWMGFAADGSRPRPVGGPGWIATHRQASQGRDGLDGLASSSTAVPEGPVESVVAGPAEAEKAETASAGTDSTATDTTESRMRSHAEEQPASNGVAEWTESDPRRAVERARPVGGSRDVAVEIVRGTHDVLALVGGGVGVSLDDVVALVAARAEEVGRAEAVRFSRELAARLGTEGTGLGVRAGAGSDSGVEESGGVADDGFSGVPMGWVLDPAVESAPDLVWGGGLRSRPEDAGLFGFGGDAADRGFGGVGSSGEGSGRKRGRGGDFDDEGAMRRPVGPTGVGVDAGLGSAGRPGAEVEFPILPEFLESTAGGGLGLSGVESWWWGVDGVLGAGAGDLAASWGSLNPDETGLFGPIADAADRDVAGMGSVAEGAARLPVDPGDAAVDPAPEAVSAGEKAGIARLLNEAARAEARRARDAGEPYSAVALGEKFGKSQTWGGQRLAEIRAEGGASWSAVQAREVERLREAGRAEARRARDAGEPYTPAVLGKKFGKSASWGRDRLFEITREAGVSRQALQGQGWAKEREAARVEARRARDAGEPYTSGALGKKFGKSQAWGWHRLAEIKDEGDVSWSGSRREEREGSREAGRIAAGRARDAGELYSAEAVGEKIGMSESGGRARLAEISGEGGGTTPGLRGQERERLREEARVEARRARDAGEPYSGAALARKFGKSESWGIARLAEIRGGGGATGPDSQEQEREAGRAEARRARDAGEPYSGAALGKKFGKSRGWGRSRLREIEGEVGGSAGSGSGVPAGGVALVAEVAAERSVGVAGWSESDLRREVGRARLVGGSRDVAMRIVQGTHDVVALARDEAGMSLDDVVVLVAAKVAELGRDGAVWFSRELAASLGTQGTGFGIRAAAGPGPQPEVPVSEEATGGDRAGGTVADRSGGGGFPAIAPWTLDGVPDSGARDVGTGQEYLHPGQWASLDFAAETAGVGGKDSAADGSARLAGEPDAAAVDSVPGSVDSAERPERAESLNETARVEARRARDEGEPYAGAALGKKFGKSREWGQRRLAEIKDEGGVTWSDWQRQEGERLREEARAEARRARDAGEPYSGEALGARFGMSREWGRDRIAEIKGEGGTTRPVVRDQEVSGSAGDTSGSAGGVPVGDVVVAEWTESDLRREVERARSVGGPPDVARWIVQGTHDVVTLARGHSGASLDDVLVLVAVRVDEVGRDEAVRFSRELAGRLGTQGTGFGVRAGAGPDPQAAERLDSAKLLNAGRKRRRAGGSVDEGAARRPVGPGEGVVDAAGQRVSAELLNEAARVEARRARDAGEPHTAETLAKKFGKRTAWGQDRLAEIKAEPRVTRAALQVQEPARLRESARLRARRALDMGERHNGETLGEKYGKSAASGRQLLDEISAEDGVTREALGKQGRLRKSARVQARRARDAGKPDSDAALGTKFGRSKAWGQRRNVEISGVPRRALRLERWARARENARVEARRAHHAGEPYTAKALGQRFGKSVAWGKNRLDEIRSESAEARNAVGGPAEGVAAAGRGAGGIGSVGESSVRKRRRGGGSVDEGATRRPAGPGPGVVNAPERRANEELLIEAGRAEARRARDAGEPHTANTLAKKFGKSKQWGHQRLVEIRHEGGVTRLTLLMRERERLREEARVEAGRARDAGAPYSGTALGKKFGKSVRWGRERLDEISGGHRQVMRPEHEELAKVREEARVEARRARDAGKPYTGRALGLKFGKAESWGKARLDEIKSGGGSSWSASQEQGQEEERLREEARVQARRARDAGEPHTGETLGGKFGKHAVWGWRRLAEIGDESSATGSALQEQRREAARAEARRARDAGEPYTGVALGQKFGKSRYWGHARLVEVRNEVGVSAGGASGSGGAVSAAGILSAVAGSQPVGESAAVAEFGGMSAEPAVDPASWPFDPLDVEEWSRGDVVGAEPWGGVPGAGADEADWFDFGADASDHGVGGLDSVDEGTARVRERPVDWPVDSGLAGAEWAESAPEEDFPFLREVAGLDAGGDSAADGGLSGLEPWAWSVDDVPRADGLDLAGNDGYLNPDAMALLDFGTGTAELGTGEMDSRSEGAAWLPLEFDDVMVVPSPEGVDSVGMLGDAEAFDETAHAEARRAHDAGEPDTIAELGKKPADIRGEGDVTWSVLRAQEVAREREAAHAEARRARDAGKPYTAAELGEKFGKSKEWGRQRLAEISGEGGASRSVLRGEKFAREREEGRAEARRARDAGQHCTAAELAKKFGKSEGWGYQRLAEISGEGRASRSVSREQGWRRR</sequence>
<feature type="region of interest" description="Disordered" evidence="1">
    <location>
        <begin position="1768"/>
        <end position="1826"/>
    </location>
</feature>
<accession>A0A840QET2</accession>
<feature type="compositionally biased region" description="Polar residues" evidence="1">
    <location>
        <begin position="359"/>
        <end position="369"/>
    </location>
</feature>
<dbReference type="RefSeq" id="WP_184728124.1">
    <property type="nucleotide sequence ID" value="NZ_JACHIW010000001.1"/>
</dbReference>
<dbReference type="EMBL" id="JACHIW010000001">
    <property type="protein sequence ID" value="MBB5157099.1"/>
    <property type="molecule type" value="Genomic_DNA"/>
</dbReference>
<feature type="compositionally biased region" description="Basic and acidic residues" evidence="1">
    <location>
        <begin position="1404"/>
        <end position="1422"/>
    </location>
</feature>
<feature type="region of interest" description="Disordered" evidence="1">
    <location>
        <begin position="2328"/>
        <end position="2378"/>
    </location>
</feature>
<feature type="region of interest" description="Disordered" evidence="1">
    <location>
        <begin position="2609"/>
        <end position="2633"/>
    </location>
</feature>
<feature type="compositionally biased region" description="Basic and acidic residues" evidence="1">
    <location>
        <begin position="2965"/>
        <end position="2977"/>
    </location>
</feature>
<evidence type="ECO:0000256" key="1">
    <source>
        <dbReference type="SAM" id="MobiDB-lite"/>
    </source>
</evidence>
<feature type="compositionally biased region" description="Basic and acidic residues" evidence="1">
    <location>
        <begin position="3014"/>
        <end position="3037"/>
    </location>
</feature>
<keyword evidence="2" id="KW-1133">Transmembrane helix</keyword>
<feature type="region of interest" description="Disordered" evidence="1">
    <location>
        <begin position="2206"/>
        <end position="2239"/>
    </location>
</feature>
<feature type="region of interest" description="Disordered" evidence="1">
    <location>
        <begin position="1397"/>
        <end position="1422"/>
    </location>
</feature>
<feature type="compositionally biased region" description="Basic and acidic residues" evidence="1">
    <location>
        <begin position="2222"/>
        <end position="2231"/>
    </location>
</feature>
<feature type="compositionally biased region" description="Basic residues" evidence="1">
    <location>
        <begin position="2210"/>
        <end position="2221"/>
    </location>
</feature>
<feature type="region of interest" description="Disordered" evidence="1">
    <location>
        <begin position="2965"/>
        <end position="2985"/>
    </location>
</feature>
<feature type="domain" description="Outer membrane channel protein CpnT-like N-terminal" evidence="3">
    <location>
        <begin position="23"/>
        <end position="143"/>
    </location>
</feature>
<organism evidence="4 5">
    <name type="scientific">Saccharopolyspora phatthalungensis</name>
    <dbReference type="NCBI Taxonomy" id="664693"/>
    <lineage>
        <taxon>Bacteria</taxon>
        <taxon>Bacillati</taxon>
        <taxon>Actinomycetota</taxon>
        <taxon>Actinomycetes</taxon>
        <taxon>Pseudonocardiales</taxon>
        <taxon>Pseudonocardiaceae</taxon>
        <taxon>Saccharopolyspora</taxon>
    </lineage>
</organism>
<feature type="compositionally biased region" description="Low complexity" evidence="1">
    <location>
        <begin position="563"/>
        <end position="574"/>
    </location>
</feature>
<feature type="region of interest" description="Disordered" evidence="1">
    <location>
        <begin position="715"/>
        <end position="739"/>
    </location>
</feature>
<dbReference type="Proteomes" id="UP000584374">
    <property type="component" value="Unassembled WGS sequence"/>
</dbReference>
<dbReference type="Pfam" id="PF25547">
    <property type="entry name" value="WXG100_2"/>
    <property type="match status" value="1"/>
</dbReference>
<feature type="compositionally biased region" description="Basic and acidic residues" evidence="1">
    <location>
        <begin position="601"/>
        <end position="622"/>
    </location>
</feature>
<feature type="compositionally biased region" description="Basic and acidic residues" evidence="1">
    <location>
        <begin position="2561"/>
        <end position="2584"/>
    </location>
</feature>
<reference evidence="4 5" key="1">
    <citation type="submission" date="2020-08" db="EMBL/GenBank/DDBJ databases">
        <title>Sequencing the genomes of 1000 actinobacteria strains.</title>
        <authorList>
            <person name="Klenk H.-P."/>
        </authorList>
    </citation>
    <scope>NUCLEOTIDE SEQUENCE [LARGE SCALE GENOMIC DNA]</scope>
    <source>
        <strain evidence="4 5">DSM 45584</strain>
    </source>
</reference>
<feature type="region of interest" description="Disordered" evidence="1">
    <location>
        <begin position="1074"/>
        <end position="1108"/>
    </location>
</feature>
<dbReference type="InterPro" id="IPR057746">
    <property type="entry name" value="CpnT-like_N"/>
</dbReference>
<feature type="transmembrane region" description="Helical" evidence="2">
    <location>
        <begin position="155"/>
        <end position="173"/>
    </location>
</feature>
<feature type="compositionally biased region" description="Basic and acidic residues" evidence="1">
    <location>
        <begin position="1526"/>
        <end position="1543"/>
    </location>
</feature>